<dbReference type="EMBL" id="JABSTR010000003">
    <property type="protein sequence ID" value="KAH9365713.1"/>
    <property type="molecule type" value="Genomic_DNA"/>
</dbReference>
<keyword evidence="2" id="KW-1185">Reference proteome</keyword>
<comment type="caution">
    <text evidence="1">The sequence shown here is derived from an EMBL/GenBank/DDBJ whole genome shotgun (WGS) entry which is preliminary data.</text>
</comment>
<dbReference type="AlphaFoldDB" id="A0A9J6FTT3"/>
<evidence type="ECO:0000313" key="1">
    <source>
        <dbReference type="EMBL" id="KAH9365713.1"/>
    </source>
</evidence>
<sequence>MGSIDSLYSVDGAEMISRQCQLFLRAPVPRYTLASRVSEKALPTKAALAAVGRADWSHFRLDTRCFRTAAADAGGVGFTWATLERRVAEYATA</sequence>
<evidence type="ECO:0000313" key="2">
    <source>
        <dbReference type="Proteomes" id="UP000821853"/>
    </source>
</evidence>
<reference evidence="1 2" key="1">
    <citation type="journal article" date="2020" name="Cell">
        <title>Large-Scale Comparative Analyses of Tick Genomes Elucidate Their Genetic Diversity and Vector Capacities.</title>
        <authorList>
            <consortium name="Tick Genome and Microbiome Consortium (TIGMIC)"/>
            <person name="Jia N."/>
            <person name="Wang J."/>
            <person name="Shi W."/>
            <person name="Du L."/>
            <person name="Sun Y."/>
            <person name="Zhan W."/>
            <person name="Jiang J.F."/>
            <person name="Wang Q."/>
            <person name="Zhang B."/>
            <person name="Ji P."/>
            <person name="Bell-Sakyi L."/>
            <person name="Cui X.M."/>
            <person name="Yuan T.T."/>
            <person name="Jiang B.G."/>
            <person name="Yang W.F."/>
            <person name="Lam T.T."/>
            <person name="Chang Q.C."/>
            <person name="Ding S.J."/>
            <person name="Wang X.J."/>
            <person name="Zhu J.G."/>
            <person name="Ruan X.D."/>
            <person name="Zhao L."/>
            <person name="Wei J.T."/>
            <person name="Ye R.Z."/>
            <person name="Que T.C."/>
            <person name="Du C.H."/>
            <person name="Zhou Y.H."/>
            <person name="Cheng J.X."/>
            <person name="Dai P.F."/>
            <person name="Guo W.B."/>
            <person name="Han X.H."/>
            <person name="Huang E.J."/>
            <person name="Li L.F."/>
            <person name="Wei W."/>
            <person name="Gao Y.C."/>
            <person name="Liu J.Z."/>
            <person name="Shao H.Z."/>
            <person name="Wang X."/>
            <person name="Wang C.C."/>
            <person name="Yang T.C."/>
            <person name="Huo Q.B."/>
            <person name="Li W."/>
            <person name="Chen H.Y."/>
            <person name="Chen S.E."/>
            <person name="Zhou L.G."/>
            <person name="Ni X.B."/>
            <person name="Tian J.H."/>
            <person name="Sheng Y."/>
            <person name="Liu T."/>
            <person name="Pan Y.S."/>
            <person name="Xia L.Y."/>
            <person name="Li J."/>
            <person name="Zhao F."/>
            <person name="Cao W.C."/>
        </authorList>
    </citation>
    <scope>NUCLEOTIDE SEQUENCE [LARGE SCALE GENOMIC DNA]</scope>
    <source>
        <strain evidence="1">HaeL-2018</strain>
    </source>
</reference>
<dbReference type="VEuPathDB" id="VectorBase:HLOH_041857"/>
<gene>
    <name evidence="1" type="ORF">HPB48_008116</name>
</gene>
<dbReference type="Proteomes" id="UP000821853">
    <property type="component" value="Unassembled WGS sequence"/>
</dbReference>
<organism evidence="1 2">
    <name type="scientific">Haemaphysalis longicornis</name>
    <name type="common">Bush tick</name>
    <dbReference type="NCBI Taxonomy" id="44386"/>
    <lineage>
        <taxon>Eukaryota</taxon>
        <taxon>Metazoa</taxon>
        <taxon>Ecdysozoa</taxon>
        <taxon>Arthropoda</taxon>
        <taxon>Chelicerata</taxon>
        <taxon>Arachnida</taxon>
        <taxon>Acari</taxon>
        <taxon>Parasitiformes</taxon>
        <taxon>Ixodida</taxon>
        <taxon>Ixodoidea</taxon>
        <taxon>Ixodidae</taxon>
        <taxon>Haemaphysalinae</taxon>
        <taxon>Haemaphysalis</taxon>
    </lineage>
</organism>
<accession>A0A9J6FTT3</accession>
<proteinExistence type="predicted"/>
<name>A0A9J6FTT3_HAELO</name>
<protein>
    <submittedName>
        <fullName evidence="1">Uncharacterized protein</fullName>
    </submittedName>
</protein>